<dbReference type="EMBL" id="VEVO01000015">
    <property type="protein sequence ID" value="KAF0029999.1"/>
    <property type="molecule type" value="Genomic_DNA"/>
</dbReference>
<dbReference type="Proteomes" id="UP000438429">
    <property type="component" value="Unassembled WGS sequence"/>
</dbReference>
<sequence>MEKWHSFKPNAPGQLHDRPLLTSSVGSCVQISFAITLKVCHIIADVAFMDRRFALHRSTFQILSHKSSGIACANSSRLETASSIAPPVSSGISQQYSSQEVNLSKSIVNSESDGSVINECHFVWVTVAQKDWNFNAGPDTVKRCLHNQRNTAVVHLLAEMLFSHIKDLFTLIHCSCAVVKLK</sequence>
<name>A0A6A4SBH6_SCOMX</name>
<reference evidence="1 2" key="1">
    <citation type="submission" date="2019-06" db="EMBL/GenBank/DDBJ databases">
        <title>Draft genomes of female and male turbot (Scophthalmus maximus).</title>
        <authorList>
            <person name="Xu H."/>
            <person name="Xu X.-W."/>
            <person name="Shao C."/>
            <person name="Chen S."/>
        </authorList>
    </citation>
    <scope>NUCLEOTIDE SEQUENCE [LARGE SCALE GENOMIC DNA]</scope>
    <source>
        <strain evidence="1">Ysfricsl-2016a</strain>
        <tissue evidence="1">Blood</tissue>
    </source>
</reference>
<protein>
    <submittedName>
        <fullName evidence="1">Uncharacterized protein</fullName>
    </submittedName>
</protein>
<gene>
    <name evidence="1" type="ORF">F2P81_016730</name>
</gene>
<accession>A0A6A4SBH6</accession>
<evidence type="ECO:0000313" key="1">
    <source>
        <dbReference type="EMBL" id="KAF0029999.1"/>
    </source>
</evidence>
<evidence type="ECO:0000313" key="2">
    <source>
        <dbReference type="Proteomes" id="UP000438429"/>
    </source>
</evidence>
<comment type="caution">
    <text evidence="1">The sequence shown here is derived from an EMBL/GenBank/DDBJ whole genome shotgun (WGS) entry which is preliminary data.</text>
</comment>
<proteinExistence type="predicted"/>
<dbReference type="AlphaFoldDB" id="A0A6A4SBH6"/>
<organism evidence="1 2">
    <name type="scientific">Scophthalmus maximus</name>
    <name type="common">Turbot</name>
    <name type="synonym">Psetta maxima</name>
    <dbReference type="NCBI Taxonomy" id="52904"/>
    <lineage>
        <taxon>Eukaryota</taxon>
        <taxon>Metazoa</taxon>
        <taxon>Chordata</taxon>
        <taxon>Craniata</taxon>
        <taxon>Vertebrata</taxon>
        <taxon>Euteleostomi</taxon>
        <taxon>Actinopterygii</taxon>
        <taxon>Neopterygii</taxon>
        <taxon>Teleostei</taxon>
        <taxon>Neoteleostei</taxon>
        <taxon>Acanthomorphata</taxon>
        <taxon>Carangaria</taxon>
        <taxon>Pleuronectiformes</taxon>
        <taxon>Pleuronectoidei</taxon>
        <taxon>Scophthalmidae</taxon>
        <taxon>Scophthalmus</taxon>
    </lineage>
</organism>